<dbReference type="AlphaFoldDB" id="A0A0L0F062"/>
<feature type="non-terminal residue" evidence="3">
    <location>
        <position position="1"/>
    </location>
</feature>
<dbReference type="RefSeq" id="XP_014144007.1">
    <property type="nucleotide sequence ID" value="XM_014288532.1"/>
</dbReference>
<evidence type="ECO:0000256" key="2">
    <source>
        <dbReference type="ARBA" id="ARBA00023242"/>
    </source>
</evidence>
<gene>
    <name evidence="3" type="ORF">SARC_17373</name>
</gene>
<dbReference type="STRING" id="667725.A0A0L0F062"/>
<proteinExistence type="predicted"/>
<feature type="non-terminal residue" evidence="3">
    <location>
        <position position="78"/>
    </location>
</feature>
<dbReference type="GO" id="GO:0000460">
    <property type="term" value="P:maturation of 5.8S rRNA"/>
    <property type="evidence" value="ECO:0007669"/>
    <property type="project" value="TreeGrafter"/>
</dbReference>
<dbReference type="Pfam" id="PF04874">
    <property type="entry name" value="Mak16"/>
    <property type="match status" value="1"/>
</dbReference>
<evidence type="ECO:0000256" key="1">
    <source>
        <dbReference type="ARBA" id="ARBA00004123"/>
    </source>
</evidence>
<name>A0A0L0F062_9EUKA</name>
<dbReference type="eggNOG" id="KOG3064">
    <property type="taxonomic scope" value="Eukaryota"/>
</dbReference>
<dbReference type="GeneID" id="25917877"/>
<dbReference type="InterPro" id="IPR006958">
    <property type="entry name" value="Mak16"/>
</dbReference>
<accession>A0A0L0F062</accession>
<dbReference type="OrthoDB" id="1742728at2759"/>
<dbReference type="PANTHER" id="PTHR23405">
    <property type="entry name" value="MAINTENANCE OF KILLER 16 MAK16 PROTEIN-RELATED"/>
    <property type="match status" value="1"/>
</dbReference>
<comment type="subcellular location">
    <subcellularLocation>
        <location evidence="1">Nucleus</location>
    </subcellularLocation>
</comment>
<organism evidence="3 4">
    <name type="scientific">Sphaeroforma arctica JP610</name>
    <dbReference type="NCBI Taxonomy" id="667725"/>
    <lineage>
        <taxon>Eukaryota</taxon>
        <taxon>Ichthyosporea</taxon>
        <taxon>Ichthyophonida</taxon>
        <taxon>Sphaeroforma</taxon>
    </lineage>
</organism>
<dbReference type="Proteomes" id="UP000054560">
    <property type="component" value="Unassembled WGS sequence"/>
</dbReference>
<keyword evidence="2" id="KW-0539">Nucleus</keyword>
<reference evidence="3 4" key="1">
    <citation type="submission" date="2011-02" db="EMBL/GenBank/DDBJ databases">
        <title>The Genome Sequence of Sphaeroforma arctica JP610.</title>
        <authorList>
            <consortium name="The Broad Institute Genome Sequencing Platform"/>
            <person name="Russ C."/>
            <person name="Cuomo C."/>
            <person name="Young S.K."/>
            <person name="Zeng Q."/>
            <person name="Gargeya S."/>
            <person name="Alvarado L."/>
            <person name="Berlin A."/>
            <person name="Chapman S.B."/>
            <person name="Chen Z."/>
            <person name="Freedman E."/>
            <person name="Gellesch M."/>
            <person name="Goldberg J."/>
            <person name="Griggs A."/>
            <person name="Gujja S."/>
            <person name="Heilman E."/>
            <person name="Heiman D."/>
            <person name="Howarth C."/>
            <person name="Mehta T."/>
            <person name="Neiman D."/>
            <person name="Pearson M."/>
            <person name="Roberts A."/>
            <person name="Saif S."/>
            <person name="Shea T."/>
            <person name="Shenoy N."/>
            <person name="Sisk P."/>
            <person name="Stolte C."/>
            <person name="Sykes S."/>
            <person name="White J."/>
            <person name="Yandava C."/>
            <person name="Burger G."/>
            <person name="Gray M.W."/>
            <person name="Holland P.W.H."/>
            <person name="King N."/>
            <person name="Lang F.B.F."/>
            <person name="Roger A.J."/>
            <person name="Ruiz-Trillo I."/>
            <person name="Haas B."/>
            <person name="Nusbaum C."/>
            <person name="Birren B."/>
        </authorList>
    </citation>
    <scope>NUCLEOTIDE SEQUENCE [LARGE SCALE GENOMIC DNA]</scope>
    <source>
        <strain evidence="3 4">JP610</strain>
    </source>
</reference>
<dbReference type="EMBL" id="KQ252134">
    <property type="protein sequence ID" value="KNC70105.1"/>
    <property type="molecule type" value="Genomic_DNA"/>
</dbReference>
<dbReference type="GO" id="GO:0000470">
    <property type="term" value="P:maturation of LSU-rRNA"/>
    <property type="evidence" value="ECO:0007669"/>
    <property type="project" value="TreeGrafter"/>
</dbReference>
<dbReference type="GO" id="GO:0005730">
    <property type="term" value="C:nucleolus"/>
    <property type="evidence" value="ECO:0007669"/>
    <property type="project" value="TreeGrafter"/>
</dbReference>
<evidence type="ECO:0000313" key="3">
    <source>
        <dbReference type="EMBL" id="KNC70105.1"/>
    </source>
</evidence>
<dbReference type="GO" id="GO:0030687">
    <property type="term" value="C:preribosome, large subunit precursor"/>
    <property type="evidence" value="ECO:0007669"/>
    <property type="project" value="TreeGrafter"/>
</dbReference>
<sequence length="78" mass="8985">KKIIPLNTKVEKREKRKEAKALTAANIEKSIEKELLARLNKGTYGDIYNFPEQAFEKVLDNKEIIDEEEEEDEACCGD</sequence>
<protein>
    <submittedName>
        <fullName evidence="3">Uncharacterized protein</fullName>
    </submittedName>
</protein>
<evidence type="ECO:0000313" key="4">
    <source>
        <dbReference type="Proteomes" id="UP000054560"/>
    </source>
</evidence>
<keyword evidence="4" id="KW-1185">Reference proteome</keyword>
<dbReference type="PANTHER" id="PTHR23405:SF4">
    <property type="entry name" value="PROTEIN MAK16 HOMOLOG"/>
    <property type="match status" value="1"/>
</dbReference>